<dbReference type="Pfam" id="PF09808">
    <property type="entry name" value="SNAPC1"/>
    <property type="match status" value="1"/>
</dbReference>
<accession>A0A835D5X8</accession>
<dbReference type="OMA" id="ADFKRVW"/>
<proteinExistence type="predicted"/>
<evidence type="ECO:0000313" key="1">
    <source>
        <dbReference type="EMBL" id="KAF8389132.1"/>
    </source>
</evidence>
<gene>
    <name evidence="1" type="ORF">HHK36_025818</name>
</gene>
<dbReference type="EMBL" id="JABCRI010000019">
    <property type="protein sequence ID" value="KAF8389132.1"/>
    <property type="molecule type" value="Genomic_DNA"/>
</dbReference>
<sequence length="337" mass="39211">MNLTPFKLDIDELINEFSEVIIFFQFKHLLKLQGNSKTLADMKRVWLSRKFSFIYEASPSTNLAFFMQSLYAHSIGHMVSTASLSHRLGGLYCLYCLYETQPFKPPFKIYLSLGELKRLKNLVVDAKEEHIKVVPALIKRMLERNMLLFGFVDINEGSLTERVQEITNLQNAHMHIAYEKYIANSYNFIMLLANTRIEHFLHMDLGMELDLKLLKKMSTEYEEAKELAIKGTFLSPFPVLFSHSFIYFLLNCLIFKEAGDLVDVQNIKHITENKKVIGDVVEKIAEDWNIQKEVFNQQTGFYPCPNEEQEEQVNEEQEQEEVNGGFDKELEQLLSLP</sequence>
<organism evidence="1 2">
    <name type="scientific">Tetracentron sinense</name>
    <name type="common">Spur-leaf</name>
    <dbReference type="NCBI Taxonomy" id="13715"/>
    <lineage>
        <taxon>Eukaryota</taxon>
        <taxon>Viridiplantae</taxon>
        <taxon>Streptophyta</taxon>
        <taxon>Embryophyta</taxon>
        <taxon>Tracheophyta</taxon>
        <taxon>Spermatophyta</taxon>
        <taxon>Magnoliopsida</taxon>
        <taxon>Trochodendrales</taxon>
        <taxon>Trochodendraceae</taxon>
        <taxon>Tetracentron</taxon>
    </lineage>
</organism>
<reference evidence="1 2" key="1">
    <citation type="submission" date="2020-04" db="EMBL/GenBank/DDBJ databases">
        <title>Plant Genome Project.</title>
        <authorList>
            <person name="Zhang R.-G."/>
        </authorList>
    </citation>
    <scope>NUCLEOTIDE SEQUENCE [LARGE SCALE GENOMIC DNA]</scope>
    <source>
        <strain evidence="1">YNK0</strain>
        <tissue evidence="1">Leaf</tissue>
    </source>
</reference>
<comment type="caution">
    <text evidence="1">The sequence shown here is derived from an EMBL/GenBank/DDBJ whole genome shotgun (WGS) entry which is preliminary data.</text>
</comment>
<keyword evidence="2" id="KW-1185">Reference proteome</keyword>
<dbReference type="GO" id="GO:0042795">
    <property type="term" value="P:snRNA transcription by RNA polymerase II"/>
    <property type="evidence" value="ECO:0007669"/>
    <property type="project" value="TreeGrafter"/>
</dbReference>
<dbReference type="PANTHER" id="PTHR15131:SF3">
    <property type="entry name" value="SNRNA-ACTIVATING PROTEIN COMPLEX SUBUNIT 1"/>
    <property type="match status" value="1"/>
</dbReference>
<dbReference type="Proteomes" id="UP000655225">
    <property type="component" value="Unassembled WGS sequence"/>
</dbReference>
<dbReference type="GO" id="GO:0019185">
    <property type="term" value="C:snRNA-activating protein complex"/>
    <property type="evidence" value="ECO:0007669"/>
    <property type="project" value="TreeGrafter"/>
</dbReference>
<dbReference type="GO" id="GO:0043565">
    <property type="term" value="F:sequence-specific DNA binding"/>
    <property type="evidence" value="ECO:0007669"/>
    <property type="project" value="TreeGrafter"/>
</dbReference>
<dbReference type="AlphaFoldDB" id="A0A835D5X8"/>
<dbReference type="OrthoDB" id="20127at2759"/>
<dbReference type="PANTHER" id="PTHR15131">
    <property type="entry name" value="SMALL NUCLEAR RNA ACTIVATING COMPLEX, POLYPEPTIDE 1"/>
    <property type="match status" value="1"/>
</dbReference>
<protein>
    <submittedName>
        <fullName evidence="1">Uncharacterized protein</fullName>
    </submittedName>
</protein>
<dbReference type="GO" id="GO:0042796">
    <property type="term" value="P:snRNA transcription by RNA polymerase III"/>
    <property type="evidence" value="ECO:0007669"/>
    <property type="project" value="TreeGrafter"/>
</dbReference>
<evidence type="ECO:0000313" key="2">
    <source>
        <dbReference type="Proteomes" id="UP000655225"/>
    </source>
</evidence>
<dbReference type="InterPro" id="IPR019188">
    <property type="entry name" value="SNAPC1"/>
</dbReference>
<name>A0A835D5X8_TETSI</name>